<reference evidence="1" key="1">
    <citation type="submission" date="2023-07" db="EMBL/GenBank/DDBJ databases">
        <title>Black Yeasts Isolated from many extreme environments.</title>
        <authorList>
            <person name="Coleine C."/>
            <person name="Stajich J.E."/>
            <person name="Selbmann L."/>
        </authorList>
    </citation>
    <scope>NUCLEOTIDE SEQUENCE</scope>
    <source>
        <strain evidence="1">CCFEE 5714</strain>
    </source>
</reference>
<proteinExistence type="predicted"/>
<comment type="caution">
    <text evidence="1">The sequence shown here is derived from an EMBL/GenBank/DDBJ whole genome shotgun (WGS) entry which is preliminary data.</text>
</comment>
<dbReference type="EMBL" id="JAUTXU010000131">
    <property type="protein sequence ID" value="KAK3705240.1"/>
    <property type="molecule type" value="Genomic_DNA"/>
</dbReference>
<sequence length="167" mass="18538">MALKTITVCLWFDGNGEEAAQYYTSIFPTSKIINTTRYLEAGREFHGQEPGKVMTVAFELDGHPFMALNGGPQFQFSLATSFVVHCKDQAEVDYYWTKLGDGGDASKSQCGWLQDKLGVAWQVVPSALIEMLTSADEKKVANVTNAMMKMKKFDIAELKAAFEFGNK</sequence>
<evidence type="ECO:0000313" key="2">
    <source>
        <dbReference type="Proteomes" id="UP001281147"/>
    </source>
</evidence>
<gene>
    <name evidence="1" type="ORF">LTR37_013401</name>
</gene>
<keyword evidence="2" id="KW-1185">Reference proteome</keyword>
<name>A0ACC3MWN1_9PEZI</name>
<organism evidence="1 2">
    <name type="scientific">Vermiconidia calcicola</name>
    <dbReference type="NCBI Taxonomy" id="1690605"/>
    <lineage>
        <taxon>Eukaryota</taxon>
        <taxon>Fungi</taxon>
        <taxon>Dikarya</taxon>
        <taxon>Ascomycota</taxon>
        <taxon>Pezizomycotina</taxon>
        <taxon>Dothideomycetes</taxon>
        <taxon>Dothideomycetidae</taxon>
        <taxon>Mycosphaerellales</taxon>
        <taxon>Extremaceae</taxon>
        <taxon>Vermiconidia</taxon>
    </lineage>
</organism>
<evidence type="ECO:0000313" key="1">
    <source>
        <dbReference type="EMBL" id="KAK3705240.1"/>
    </source>
</evidence>
<protein>
    <submittedName>
        <fullName evidence="1">Uncharacterized protein</fullName>
    </submittedName>
</protein>
<accession>A0ACC3MWN1</accession>
<dbReference type="Proteomes" id="UP001281147">
    <property type="component" value="Unassembled WGS sequence"/>
</dbReference>